<dbReference type="InterPro" id="IPR001342">
    <property type="entry name" value="HDH_cat"/>
</dbReference>
<evidence type="ECO:0000256" key="5">
    <source>
        <dbReference type="ARBA" id="ARBA00013376"/>
    </source>
</evidence>
<keyword evidence="8 12" id="KW-0521">NADP</keyword>
<keyword evidence="10" id="KW-0486">Methionine biosynthesis</keyword>
<dbReference type="Pfam" id="PF00742">
    <property type="entry name" value="Homoserine_dh"/>
    <property type="match status" value="1"/>
</dbReference>
<gene>
    <name evidence="15" type="ORF">HKX02_14275</name>
</gene>
<dbReference type="CDD" id="cd04881">
    <property type="entry name" value="ACT_HSDH-Hom"/>
    <property type="match status" value="1"/>
</dbReference>
<dbReference type="AlphaFoldDB" id="A0A849KV37"/>
<keyword evidence="6" id="KW-0028">Amino-acid biosynthesis</keyword>
<comment type="similarity">
    <text evidence="3 13">Belongs to the homoserine dehydrogenase family.</text>
</comment>
<dbReference type="UniPathway" id="UPA00050">
    <property type="reaction ID" value="UER00063"/>
</dbReference>
<dbReference type="PIRSF" id="PIRSF000098">
    <property type="entry name" value="Homoser_dehydrog"/>
    <property type="match status" value="1"/>
</dbReference>
<keyword evidence="9" id="KW-0560">Oxidoreductase</keyword>
<evidence type="ECO:0000256" key="2">
    <source>
        <dbReference type="ARBA" id="ARBA00005062"/>
    </source>
</evidence>
<dbReference type="UniPathway" id="UPA00051">
    <property type="reaction ID" value="UER00465"/>
</dbReference>
<dbReference type="GO" id="GO:0004412">
    <property type="term" value="F:homoserine dehydrogenase activity"/>
    <property type="evidence" value="ECO:0007669"/>
    <property type="project" value="UniProtKB-EC"/>
</dbReference>
<evidence type="ECO:0000313" key="15">
    <source>
        <dbReference type="EMBL" id="NNU61404.1"/>
    </source>
</evidence>
<evidence type="ECO:0000256" key="10">
    <source>
        <dbReference type="ARBA" id="ARBA00023167"/>
    </source>
</evidence>
<dbReference type="PROSITE" id="PS01042">
    <property type="entry name" value="HOMOSER_DHGENASE"/>
    <property type="match status" value="1"/>
</dbReference>
<dbReference type="GO" id="GO:0050661">
    <property type="term" value="F:NADP binding"/>
    <property type="evidence" value="ECO:0007669"/>
    <property type="project" value="InterPro"/>
</dbReference>
<dbReference type="Pfam" id="PF03447">
    <property type="entry name" value="NAD_binding_3"/>
    <property type="match status" value="1"/>
</dbReference>
<dbReference type="Pfam" id="PF01842">
    <property type="entry name" value="ACT"/>
    <property type="match status" value="1"/>
</dbReference>
<dbReference type="SUPFAM" id="SSF51735">
    <property type="entry name" value="NAD(P)-binding Rossmann-fold domains"/>
    <property type="match status" value="1"/>
</dbReference>
<name>A0A849KV37_9HYPH</name>
<comment type="caution">
    <text evidence="15">The sequence shown here is derived from an EMBL/GenBank/DDBJ whole genome shotgun (WGS) entry which is preliminary data.</text>
</comment>
<dbReference type="GO" id="GO:0009086">
    <property type="term" value="P:methionine biosynthetic process"/>
    <property type="evidence" value="ECO:0007669"/>
    <property type="project" value="UniProtKB-KW"/>
</dbReference>
<dbReference type="SUPFAM" id="SSF55347">
    <property type="entry name" value="Glyceraldehyde-3-phosphate dehydrogenase-like, C-terminal domain"/>
    <property type="match status" value="1"/>
</dbReference>
<sequence length="439" mass="46763">MSDALRIGVAGLGTVGASVLRILRDKSEMLTRQCGKPVTITAVSARDRNRDRGVDLNGIDWFDDPVELAKTADIDVYVELIGGDDGPAKASVEAALRAGRHVVTANKALLARHGVALAKIAEDKGVLLNFEAAVAGGIPVIKAMRESLTGNTVSRVYGIMNGTCNYILTRMWEEGISFEACLKDAQRLGYAEADPTFDIEGNDTAHKLALLTSLAFGTQIAADDIYLEGISNISLADIRAADELGYRIKLLGVAQKTDTGIEQRVHPTMVPTSSVIAQVHGVTNAVAIETDLLGELLLSGPGAGGNATASAVIGDIADIAKSRPGFQHGPVFGTPAKALQPYKRAKMRKHAGGYFIRLTVLDRIGAFAGIAKRMAENDISLESIVQRPPMGDMQQEGIKTVILVTHETTEAAVKKALEAILKDDHLVDKPQMIRIERAG</sequence>
<evidence type="ECO:0000256" key="8">
    <source>
        <dbReference type="ARBA" id="ARBA00022857"/>
    </source>
</evidence>
<dbReference type="Gene3D" id="3.30.70.260">
    <property type="match status" value="1"/>
</dbReference>
<dbReference type="PROSITE" id="PS51671">
    <property type="entry name" value="ACT"/>
    <property type="match status" value="1"/>
</dbReference>
<dbReference type="PANTHER" id="PTHR43331">
    <property type="entry name" value="HOMOSERINE DEHYDROGENASE"/>
    <property type="match status" value="1"/>
</dbReference>
<accession>A0A849KV37</accession>
<organism evidence="15 16">
    <name type="scientific">Ochrobactrum soli</name>
    <dbReference type="NCBI Taxonomy" id="2448455"/>
    <lineage>
        <taxon>Bacteria</taxon>
        <taxon>Pseudomonadati</taxon>
        <taxon>Pseudomonadota</taxon>
        <taxon>Alphaproteobacteria</taxon>
        <taxon>Hyphomicrobiales</taxon>
        <taxon>Brucellaceae</taxon>
        <taxon>Brucella/Ochrobactrum group</taxon>
        <taxon>Ochrobactrum</taxon>
    </lineage>
</organism>
<protein>
    <recommendedName>
        <fullName evidence="5">Homoserine dehydrogenase</fullName>
        <ecNumber evidence="4">1.1.1.3</ecNumber>
    </recommendedName>
</protein>
<feature type="active site" description="Proton donor" evidence="11">
    <location>
        <position position="207"/>
    </location>
</feature>
<comment type="pathway">
    <text evidence="1">Amino-acid biosynthesis; L-threonine biosynthesis; L-threonine from L-aspartate: step 3/5.</text>
</comment>
<dbReference type="InterPro" id="IPR002912">
    <property type="entry name" value="ACT_dom"/>
</dbReference>
<evidence type="ECO:0000256" key="9">
    <source>
        <dbReference type="ARBA" id="ARBA00023002"/>
    </source>
</evidence>
<feature type="binding site" evidence="12">
    <location>
        <begin position="10"/>
        <end position="17"/>
    </location>
    <ligand>
        <name>NADP(+)</name>
        <dbReference type="ChEBI" id="CHEBI:58349"/>
    </ligand>
</feature>
<dbReference type="Gene3D" id="3.40.50.720">
    <property type="entry name" value="NAD(P)-binding Rossmann-like Domain"/>
    <property type="match status" value="1"/>
</dbReference>
<feature type="binding site" evidence="12">
    <location>
        <position position="107"/>
    </location>
    <ligand>
        <name>NADPH</name>
        <dbReference type="ChEBI" id="CHEBI:57783"/>
    </ligand>
</feature>
<evidence type="ECO:0000256" key="4">
    <source>
        <dbReference type="ARBA" id="ARBA00013213"/>
    </source>
</evidence>
<dbReference type="InterPro" id="IPR036291">
    <property type="entry name" value="NAD(P)-bd_dom_sf"/>
</dbReference>
<dbReference type="PANTHER" id="PTHR43331:SF1">
    <property type="entry name" value="HOMOSERINE DEHYDROGENASE"/>
    <property type="match status" value="1"/>
</dbReference>
<evidence type="ECO:0000256" key="12">
    <source>
        <dbReference type="PIRSR" id="PIRSR000098-2"/>
    </source>
</evidence>
<dbReference type="InterPro" id="IPR016204">
    <property type="entry name" value="HDH"/>
</dbReference>
<evidence type="ECO:0000256" key="3">
    <source>
        <dbReference type="ARBA" id="ARBA00006753"/>
    </source>
</evidence>
<evidence type="ECO:0000256" key="13">
    <source>
        <dbReference type="RuleBase" id="RU004171"/>
    </source>
</evidence>
<reference evidence="15 16" key="1">
    <citation type="submission" date="2020-05" db="EMBL/GenBank/DDBJ databases">
        <title>Draft Genome Sequence of Ochrobactrum soli Isolated from Stable Fly Gut.</title>
        <authorList>
            <person name="Pileggi M.T."/>
            <person name="Vazhakkala L.J."/>
            <person name="Wong C.N."/>
        </authorList>
    </citation>
    <scope>NUCLEOTIDE SEQUENCE [LARGE SCALE GENOMIC DNA]</scope>
    <source>
        <strain evidence="15 16">MTP-C0764</strain>
    </source>
</reference>
<dbReference type="EMBL" id="JABFCY010000008">
    <property type="protein sequence ID" value="NNU61404.1"/>
    <property type="molecule type" value="Genomic_DNA"/>
</dbReference>
<evidence type="ECO:0000256" key="6">
    <source>
        <dbReference type="ARBA" id="ARBA00022605"/>
    </source>
</evidence>
<dbReference type="SUPFAM" id="SSF55021">
    <property type="entry name" value="ACT-like"/>
    <property type="match status" value="1"/>
</dbReference>
<dbReference type="FunFam" id="3.30.360.10:FF:000005">
    <property type="entry name" value="Homoserine dehydrogenase"/>
    <property type="match status" value="1"/>
</dbReference>
<dbReference type="InterPro" id="IPR005106">
    <property type="entry name" value="Asp/hSer_DH_NAD-bd"/>
</dbReference>
<evidence type="ECO:0000256" key="1">
    <source>
        <dbReference type="ARBA" id="ARBA00005056"/>
    </source>
</evidence>
<dbReference type="InterPro" id="IPR019811">
    <property type="entry name" value="HDH_CS"/>
</dbReference>
<dbReference type="EC" id="1.1.1.3" evidence="4"/>
<evidence type="ECO:0000256" key="11">
    <source>
        <dbReference type="PIRSR" id="PIRSR000098-1"/>
    </source>
</evidence>
<evidence type="ECO:0000313" key="16">
    <source>
        <dbReference type="Proteomes" id="UP000574931"/>
    </source>
</evidence>
<dbReference type="GO" id="GO:0009088">
    <property type="term" value="P:threonine biosynthetic process"/>
    <property type="evidence" value="ECO:0007669"/>
    <property type="project" value="UniProtKB-UniPathway"/>
</dbReference>
<proteinExistence type="inferred from homology"/>
<feature type="binding site" evidence="12">
    <location>
        <position position="192"/>
    </location>
    <ligand>
        <name>L-homoserine</name>
        <dbReference type="ChEBI" id="CHEBI:57476"/>
    </ligand>
</feature>
<evidence type="ECO:0000259" key="14">
    <source>
        <dbReference type="PROSITE" id="PS51671"/>
    </source>
</evidence>
<dbReference type="InterPro" id="IPR045865">
    <property type="entry name" value="ACT-like_dom_sf"/>
</dbReference>
<keyword evidence="7" id="KW-0791">Threonine biosynthesis</keyword>
<dbReference type="NCBIfam" id="NF004976">
    <property type="entry name" value="PRK06349.1"/>
    <property type="match status" value="1"/>
</dbReference>
<keyword evidence="16" id="KW-1185">Reference proteome</keyword>
<comment type="pathway">
    <text evidence="2">Amino-acid biosynthesis; L-methionine biosynthesis via de novo pathway; L-homoserine from L-aspartate: step 3/3.</text>
</comment>
<evidence type="ECO:0000256" key="7">
    <source>
        <dbReference type="ARBA" id="ARBA00022697"/>
    </source>
</evidence>
<dbReference type="Gene3D" id="3.30.360.10">
    <property type="entry name" value="Dihydrodipicolinate Reductase, domain 2"/>
    <property type="match status" value="1"/>
</dbReference>
<feature type="domain" description="ACT" evidence="14">
    <location>
        <begin position="355"/>
        <end position="439"/>
    </location>
</feature>
<dbReference type="RefSeq" id="WP_171318308.1">
    <property type="nucleotide sequence ID" value="NZ_JABFCY010000008.1"/>
</dbReference>
<dbReference type="Proteomes" id="UP000574931">
    <property type="component" value="Unassembled WGS sequence"/>
</dbReference>